<dbReference type="PROSITE" id="PS50110">
    <property type="entry name" value="RESPONSE_REGULATORY"/>
    <property type="match status" value="1"/>
</dbReference>
<evidence type="ECO:0000256" key="4">
    <source>
        <dbReference type="ARBA" id="ARBA00023159"/>
    </source>
</evidence>
<comment type="function">
    <text evidence="6">Required for high-level post-exponential phase expression of a series of secreted proteins.</text>
</comment>
<dbReference type="PANTHER" id="PTHR37299:SF3">
    <property type="entry name" value="STAGE 0 SPORULATION PROTEIN A HOMOLOG"/>
    <property type="match status" value="1"/>
</dbReference>
<keyword evidence="7" id="KW-0597">Phosphoprotein</keyword>
<dbReference type="GO" id="GO:0003677">
    <property type="term" value="F:DNA binding"/>
    <property type="evidence" value="ECO:0007669"/>
    <property type="project" value="UniProtKB-KW"/>
</dbReference>
<dbReference type="InterPro" id="IPR011006">
    <property type="entry name" value="CheY-like_superfamily"/>
</dbReference>
<protein>
    <recommendedName>
        <fullName evidence="1">Stage 0 sporulation protein A homolog</fullName>
    </recommendedName>
</protein>
<keyword evidence="3" id="KW-0902">Two-component regulatory system</keyword>
<dbReference type="EMBL" id="QRQO01000019">
    <property type="protein sequence ID" value="RHN13197.1"/>
    <property type="molecule type" value="Genomic_DNA"/>
</dbReference>
<dbReference type="Pfam" id="PF04397">
    <property type="entry name" value="LytTR"/>
    <property type="match status" value="1"/>
</dbReference>
<dbReference type="Proteomes" id="UP000283700">
    <property type="component" value="Unassembled WGS sequence"/>
</dbReference>
<proteinExistence type="predicted"/>
<dbReference type="Gene3D" id="3.40.50.2300">
    <property type="match status" value="1"/>
</dbReference>
<dbReference type="PANTHER" id="PTHR37299">
    <property type="entry name" value="TRANSCRIPTIONAL REGULATOR-RELATED"/>
    <property type="match status" value="1"/>
</dbReference>
<gene>
    <name evidence="10" type="ORF">DWZ29_07975</name>
</gene>
<accession>A0A415U561</accession>
<dbReference type="PROSITE" id="PS50930">
    <property type="entry name" value="HTH_LYTTR"/>
    <property type="match status" value="1"/>
</dbReference>
<feature type="modified residue" description="4-aspartylphosphate" evidence="7">
    <location>
        <position position="95"/>
    </location>
</feature>
<dbReference type="GO" id="GO:0000156">
    <property type="term" value="F:phosphorelay response regulator activity"/>
    <property type="evidence" value="ECO:0007669"/>
    <property type="project" value="InterPro"/>
</dbReference>
<dbReference type="AlphaFoldDB" id="A0A415U561"/>
<sequence>MEYILFNRIALIRYVNYLVESLKSCSQKEKKAEVINMPRIAIVDDQEEYLEEICNLIEKFYFKNGIPYVVNTFSNAQLLLYEMEEKLYFDIYLLDIEMPGINGLSLAEKIRSMDDAGYIVFITSHLKFLINGYDYFAYQFIPKNNLKKKLISTLESLQKRLDIEEEKFYQICTNHRYEKILYKDIYYVYKDEKYAIFVTQNGNIPIRETLKNIYKDLEQKEFIFIDRGYIVNVVHIMSLYKNTIYLRNSKNLKISRTYTEEVKKRIHTYWKEHTTNGRDIHT</sequence>
<comment type="function">
    <text evidence="5">May play the central regulatory role in sporulation. It may be an element of the effector pathway responsible for the activation of sporulation genes in response to nutritional stress. Spo0A may act in concert with spo0H (a sigma factor) to control the expression of some genes that are critical to the sporulation process.</text>
</comment>
<evidence type="ECO:0000313" key="10">
    <source>
        <dbReference type="EMBL" id="RHN13197.1"/>
    </source>
</evidence>
<name>A0A415U561_9FIRM</name>
<comment type="caution">
    <text evidence="10">The sequence shown here is derived from an EMBL/GenBank/DDBJ whole genome shotgun (WGS) entry which is preliminary data.</text>
</comment>
<evidence type="ECO:0000313" key="11">
    <source>
        <dbReference type="Proteomes" id="UP000283700"/>
    </source>
</evidence>
<evidence type="ECO:0000259" key="9">
    <source>
        <dbReference type="PROSITE" id="PS50930"/>
    </source>
</evidence>
<feature type="domain" description="Response regulatory" evidence="8">
    <location>
        <begin position="39"/>
        <end position="158"/>
    </location>
</feature>
<dbReference type="Gene3D" id="2.40.50.1020">
    <property type="entry name" value="LytTr DNA-binding domain"/>
    <property type="match status" value="1"/>
</dbReference>
<feature type="domain" description="HTH LytTR-type" evidence="9">
    <location>
        <begin position="173"/>
        <end position="268"/>
    </location>
</feature>
<keyword evidence="2" id="KW-0963">Cytoplasm</keyword>
<evidence type="ECO:0000256" key="2">
    <source>
        <dbReference type="ARBA" id="ARBA00022490"/>
    </source>
</evidence>
<keyword evidence="4" id="KW-0010">Activator</keyword>
<reference evidence="10 11" key="1">
    <citation type="submission" date="2018-08" db="EMBL/GenBank/DDBJ databases">
        <title>A genome reference for cultivated species of the human gut microbiota.</title>
        <authorList>
            <person name="Zou Y."/>
            <person name="Xue W."/>
            <person name="Luo G."/>
        </authorList>
    </citation>
    <scope>NUCLEOTIDE SEQUENCE [LARGE SCALE GENOMIC DNA]</scope>
    <source>
        <strain evidence="10 11">AF31-17AC</strain>
    </source>
</reference>
<evidence type="ECO:0000256" key="3">
    <source>
        <dbReference type="ARBA" id="ARBA00023012"/>
    </source>
</evidence>
<evidence type="ECO:0000256" key="7">
    <source>
        <dbReference type="PROSITE-ProRule" id="PRU00169"/>
    </source>
</evidence>
<evidence type="ECO:0000256" key="1">
    <source>
        <dbReference type="ARBA" id="ARBA00018672"/>
    </source>
</evidence>
<dbReference type="InterPro" id="IPR001789">
    <property type="entry name" value="Sig_transdc_resp-reg_receiver"/>
</dbReference>
<dbReference type="InterPro" id="IPR007492">
    <property type="entry name" value="LytTR_DNA-bd_dom"/>
</dbReference>
<keyword evidence="10" id="KW-0238">DNA-binding</keyword>
<evidence type="ECO:0000256" key="5">
    <source>
        <dbReference type="ARBA" id="ARBA00024867"/>
    </source>
</evidence>
<dbReference type="SMART" id="SM00448">
    <property type="entry name" value="REC"/>
    <property type="match status" value="1"/>
</dbReference>
<dbReference type="SMART" id="SM00850">
    <property type="entry name" value="LytTR"/>
    <property type="match status" value="1"/>
</dbReference>
<evidence type="ECO:0000259" key="8">
    <source>
        <dbReference type="PROSITE" id="PS50110"/>
    </source>
</evidence>
<dbReference type="SUPFAM" id="SSF52172">
    <property type="entry name" value="CheY-like"/>
    <property type="match status" value="1"/>
</dbReference>
<dbReference type="Pfam" id="PF00072">
    <property type="entry name" value="Response_reg"/>
    <property type="match status" value="1"/>
</dbReference>
<organism evidence="10 11">
    <name type="scientific">Anaerobutyricum hallii</name>
    <dbReference type="NCBI Taxonomy" id="39488"/>
    <lineage>
        <taxon>Bacteria</taxon>
        <taxon>Bacillati</taxon>
        <taxon>Bacillota</taxon>
        <taxon>Clostridia</taxon>
        <taxon>Lachnospirales</taxon>
        <taxon>Lachnospiraceae</taxon>
        <taxon>Anaerobutyricum</taxon>
    </lineage>
</organism>
<evidence type="ECO:0000256" key="6">
    <source>
        <dbReference type="ARBA" id="ARBA00037164"/>
    </source>
</evidence>
<dbReference type="InterPro" id="IPR046947">
    <property type="entry name" value="LytR-like"/>
</dbReference>